<proteinExistence type="predicted"/>
<dbReference type="Proteomes" id="UP001151760">
    <property type="component" value="Unassembled WGS sequence"/>
</dbReference>
<sequence length="168" mass="18949">MTQLIVTTCGLKKEESPTLIYEDNAACVAQMKEGYIKSDWTKHIPPIYFAYTQDLIKDNQIKMKYVQSSNNSADLFTKALPTSVFKKHVHAIGMQIPGWVPEFADEFDDDDESEEGSKGATTNSHDAFNFDDADDVDKVSETELDDPLEQNKNPSEDPFGIYSILKKK</sequence>
<protein>
    <submittedName>
        <fullName evidence="2">Uncharacterized protein</fullName>
    </submittedName>
</protein>
<comment type="caution">
    <text evidence="2">The sequence shown here is derived from an EMBL/GenBank/DDBJ whole genome shotgun (WGS) entry which is preliminary data.</text>
</comment>
<evidence type="ECO:0000256" key="1">
    <source>
        <dbReference type="SAM" id="MobiDB-lite"/>
    </source>
</evidence>
<reference evidence="2" key="1">
    <citation type="journal article" date="2022" name="Int. J. Mol. Sci.">
        <title>Draft Genome of Tanacetum Coccineum: Genomic Comparison of Closely Related Tanacetum-Family Plants.</title>
        <authorList>
            <person name="Yamashiro T."/>
            <person name="Shiraishi A."/>
            <person name="Nakayama K."/>
            <person name="Satake H."/>
        </authorList>
    </citation>
    <scope>NUCLEOTIDE SEQUENCE</scope>
</reference>
<accession>A0ABQ5IVL0</accession>
<organism evidence="2 3">
    <name type="scientific">Tanacetum coccineum</name>
    <dbReference type="NCBI Taxonomy" id="301880"/>
    <lineage>
        <taxon>Eukaryota</taxon>
        <taxon>Viridiplantae</taxon>
        <taxon>Streptophyta</taxon>
        <taxon>Embryophyta</taxon>
        <taxon>Tracheophyta</taxon>
        <taxon>Spermatophyta</taxon>
        <taxon>Magnoliopsida</taxon>
        <taxon>eudicotyledons</taxon>
        <taxon>Gunneridae</taxon>
        <taxon>Pentapetalae</taxon>
        <taxon>asterids</taxon>
        <taxon>campanulids</taxon>
        <taxon>Asterales</taxon>
        <taxon>Asteraceae</taxon>
        <taxon>Asteroideae</taxon>
        <taxon>Anthemideae</taxon>
        <taxon>Anthemidinae</taxon>
        <taxon>Tanacetum</taxon>
    </lineage>
</organism>
<reference evidence="2" key="2">
    <citation type="submission" date="2022-01" db="EMBL/GenBank/DDBJ databases">
        <authorList>
            <person name="Yamashiro T."/>
            <person name="Shiraishi A."/>
            <person name="Satake H."/>
            <person name="Nakayama K."/>
        </authorList>
    </citation>
    <scope>NUCLEOTIDE SEQUENCE</scope>
</reference>
<name>A0ABQ5IVL0_9ASTR</name>
<evidence type="ECO:0000313" key="3">
    <source>
        <dbReference type="Proteomes" id="UP001151760"/>
    </source>
</evidence>
<gene>
    <name evidence="2" type="ORF">Tco_1114108</name>
</gene>
<evidence type="ECO:0000313" key="2">
    <source>
        <dbReference type="EMBL" id="GJU03770.1"/>
    </source>
</evidence>
<feature type="compositionally biased region" description="Acidic residues" evidence="1">
    <location>
        <begin position="103"/>
        <end position="114"/>
    </location>
</feature>
<feature type="region of interest" description="Disordered" evidence="1">
    <location>
        <begin position="103"/>
        <end position="160"/>
    </location>
</feature>
<dbReference type="EMBL" id="BQNB010021186">
    <property type="protein sequence ID" value="GJU03770.1"/>
    <property type="molecule type" value="Genomic_DNA"/>
</dbReference>
<keyword evidence="3" id="KW-1185">Reference proteome</keyword>